<dbReference type="RefSeq" id="WP_379567931.1">
    <property type="nucleotide sequence ID" value="NZ_JBHSQK010000052.1"/>
</dbReference>
<comment type="caution">
    <text evidence="3">The sequence shown here is derived from an EMBL/GenBank/DDBJ whole genome shotgun (WGS) entry which is preliminary data.</text>
</comment>
<evidence type="ECO:0000259" key="2">
    <source>
        <dbReference type="Pfam" id="PF02771"/>
    </source>
</evidence>
<feature type="compositionally biased region" description="Basic and acidic residues" evidence="1">
    <location>
        <begin position="368"/>
        <end position="383"/>
    </location>
</feature>
<accession>A0ABW1IBP0</accession>
<dbReference type="PANTHER" id="PTHR43884:SF12">
    <property type="entry name" value="ISOVALERYL-COA DEHYDROGENASE, MITOCHONDRIAL-RELATED"/>
    <property type="match status" value="1"/>
</dbReference>
<reference evidence="4" key="1">
    <citation type="journal article" date="2019" name="Int. J. Syst. Evol. Microbiol.">
        <title>The Global Catalogue of Microorganisms (GCM) 10K type strain sequencing project: providing services to taxonomists for standard genome sequencing and annotation.</title>
        <authorList>
            <consortium name="The Broad Institute Genomics Platform"/>
            <consortium name="The Broad Institute Genome Sequencing Center for Infectious Disease"/>
            <person name="Wu L."/>
            <person name="Ma J."/>
        </authorList>
    </citation>
    <scope>NUCLEOTIDE SEQUENCE [LARGE SCALE GENOMIC DNA]</scope>
    <source>
        <strain evidence="4">CGMCC 4.7397</strain>
    </source>
</reference>
<dbReference type="Pfam" id="PF02771">
    <property type="entry name" value="Acyl-CoA_dh_N"/>
    <property type="match status" value="1"/>
</dbReference>
<evidence type="ECO:0000313" key="3">
    <source>
        <dbReference type="EMBL" id="MFC5950690.1"/>
    </source>
</evidence>
<dbReference type="InterPro" id="IPR009100">
    <property type="entry name" value="AcylCoA_DH/oxidase_NM_dom_sf"/>
</dbReference>
<dbReference type="SUPFAM" id="SSF56645">
    <property type="entry name" value="Acyl-CoA dehydrogenase NM domain-like"/>
    <property type="match status" value="1"/>
</dbReference>
<proteinExistence type="predicted"/>
<protein>
    <submittedName>
        <fullName evidence="3">Acyl-CoA dehydrogenase family protein</fullName>
    </submittedName>
</protein>
<dbReference type="Gene3D" id="2.40.110.10">
    <property type="entry name" value="Butyryl-CoA Dehydrogenase, subunit A, domain 2"/>
    <property type="match status" value="1"/>
</dbReference>
<sequence>MIAPVPDTWADDPVDRARRLADELLEPHAAAADDPARGVRREHTRALAEAGLLSVRIPEDEGGLGADARTDVEVTEVLAGACAATWFVVNQHRTPQMLARGEVAGLDPAHFTPGEAGPRYRAALSSAEEQAGLAIAHLRRPGPPAVRAEPDGTGWRLHGHADWCTGWGLVDHVMIAATAPGDRYLFTLVPAHEAAGLRAGSPLPLAVMGGTRTVALEIDGLVVRPDAVLGLADGPAYRELDAARTANPTAATTGLLRRVLRALAGLDRPGAAELAATLSERAEELRAEALALLIEVPLRDRTPERLALRGELGALTVRAANALVAARAGAAMLLDSPEQRWAREASFHLVQAQTPPVREAQFAALGRLPDRRRTGGSDPDRQR</sequence>
<evidence type="ECO:0000256" key="1">
    <source>
        <dbReference type="SAM" id="MobiDB-lite"/>
    </source>
</evidence>
<dbReference type="InterPro" id="IPR013786">
    <property type="entry name" value="AcylCoA_DH/ox_N"/>
</dbReference>
<dbReference type="InterPro" id="IPR046373">
    <property type="entry name" value="Acyl-CoA_Oxase/DH_mid-dom_sf"/>
</dbReference>
<dbReference type="EMBL" id="JBHSQK010000052">
    <property type="protein sequence ID" value="MFC5950690.1"/>
    <property type="molecule type" value="Genomic_DNA"/>
</dbReference>
<keyword evidence="4" id="KW-1185">Reference proteome</keyword>
<feature type="domain" description="Acyl-CoA dehydrogenase/oxidase N-terminal" evidence="2">
    <location>
        <begin position="15"/>
        <end position="92"/>
    </location>
</feature>
<dbReference type="InterPro" id="IPR037069">
    <property type="entry name" value="AcylCoA_DH/ox_N_sf"/>
</dbReference>
<feature type="region of interest" description="Disordered" evidence="1">
    <location>
        <begin position="364"/>
        <end position="383"/>
    </location>
</feature>
<dbReference type="Gene3D" id="1.10.540.10">
    <property type="entry name" value="Acyl-CoA dehydrogenase/oxidase, N-terminal domain"/>
    <property type="match status" value="1"/>
</dbReference>
<evidence type="ECO:0000313" key="4">
    <source>
        <dbReference type="Proteomes" id="UP001596119"/>
    </source>
</evidence>
<name>A0ABW1IBP0_9PSEU</name>
<dbReference type="Proteomes" id="UP001596119">
    <property type="component" value="Unassembled WGS sequence"/>
</dbReference>
<gene>
    <name evidence="3" type="ORF">ACFQH9_20680</name>
</gene>
<organism evidence="3 4">
    <name type="scientific">Pseudonocardia lutea</name>
    <dbReference type="NCBI Taxonomy" id="2172015"/>
    <lineage>
        <taxon>Bacteria</taxon>
        <taxon>Bacillati</taxon>
        <taxon>Actinomycetota</taxon>
        <taxon>Actinomycetes</taxon>
        <taxon>Pseudonocardiales</taxon>
        <taxon>Pseudonocardiaceae</taxon>
        <taxon>Pseudonocardia</taxon>
    </lineage>
</organism>
<dbReference type="PANTHER" id="PTHR43884">
    <property type="entry name" value="ACYL-COA DEHYDROGENASE"/>
    <property type="match status" value="1"/>
</dbReference>